<dbReference type="InterPro" id="IPR019786">
    <property type="entry name" value="Zinc_finger_PHD-type_CS"/>
</dbReference>
<dbReference type="InterPro" id="IPR031162">
    <property type="entry name" value="CBP_P300_HAT"/>
</dbReference>
<keyword evidence="9" id="KW-0156">Chromatin regulator</keyword>
<dbReference type="EMBL" id="CM017878">
    <property type="protein sequence ID" value="KAG1353959.1"/>
    <property type="molecule type" value="Genomic_DNA"/>
</dbReference>
<comment type="catalytic activity">
    <reaction evidence="15">
        <text>L-lysyl-[protein] + acetyl-CoA = N(6)-acetyl-L-lysyl-[protein] + CoA + H(+)</text>
        <dbReference type="Rhea" id="RHEA:45948"/>
        <dbReference type="Rhea" id="RHEA-COMP:9752"/>
        <dbReference type="Rhea" id="RHEA-COMP:10731"/>
        <dbReference type="ChEBI" id="CHEBI:15378"/>
        <dbReference type="ChEBI" id="CHEBI:29969"/>
        <dbReference type="ChEBI" id="CHEBI:57287"/>
        <dbReference type="ChEBI" id="CHEBI:57288"/>
        <dbReference type="ChEBI" id="CHEBI:61930"/>
        <dbReference type="EC" id="2.3.1.48"/>
    </reaction>
</comment>
<dbReference type="Gene3D" id="3.30.60.90">
    <property type="match status" value="1"/>
</dbReference>
<evidence type="ECO:0000259" key="18">
    <source>
        <dbReference type="PROSITE" id="PS50134"/>
    </source>
</evidence>
<keyword evidence="8" id="KW-0862">Zinc</keyword>
<dbReference type="GO" id="GO:0000123">
    <property type="term" value="C:histone acetyltransferase complex"/>
    <property type="evidence" value="ECO:0007669"/>
    <property type="project" value="TreeGrafter"/>
</dbReference>
<dbReference type="SMART" id="SM00551">
    <property type="entry name" value="ZnF_TAZ"/>
    <property type="match status" value="2"/>
</dbReference>
<keyword evidence="13" id="KW-0539">Nucleus</keyword>
<dbReference type="PROSITE" id="PS50135">
    <property type="entry name" value="ZF_ZZ_2"/>
    <property type="match status" value="2"/>
</dbReference>
<evidence type="ECO:0000256" key="14">
    <source>
        <dbReference type="ARBA" id="ARBA00023315"/>
    </source>
</evidence>
<dbReference type="PANTHER" id="PTHR13808">
    <property type="entry name" value="CBP/P300-RELATED"/>
    <property type="match status" value="1"/>
</dbReference>
<dbReference type="Gene3D" id="1.20.1020.10">
    <property type="entry name" value="TAZ domain"/>
    <property type="match status" value="2"/>
</dbReference>
<organism evidence="21 22">
    <name type="scientific">Cocos nucifera</name>
    <name type="common">Coconut palm</name>
    <dbReference type="NCBI Taxonomy" id="13894"/>
    <lineage>
        <taxon>Eukaryota</taxon>
        <taxon>Viridiplantae</taxon>
        <taxon>Streptophyta</taxon>
        <taxon>Embryophyta</taxon>
        <taxon>Tracheophyta</taxon>
        <taxon>Spermatophyta</taxon>
        <taxon>Magnoliopsida</taxon>
        <taxon>Liliopsida</taxon>
        <taxon>Arecaceae</taxon>
        <taxon>Arecoideae</taxon>
        <taxon>Cocoseae</taxon>
        <taxon>Attaleinae</taxon>
        <taxon>Cocos</taxon>
    </lineage>
</organism>
<evidence type="ECO:0000259" key="20">
    <source>
        <dbReference type="PROSITE" id="PS51727"/>
    </source>
</evidence>
<evidence type="ECO:0000259" key="19">
    <source>
        <dbReference type="PROSITE" id="PS50135"/>
    </source>
</evidence>
<gene>
    <name evidence="21" type="ORF">COCNU_07G000710</name>
</gene>
<dbReference type="CDD" id="cd15614">
    <property type="entry name" value="PHD_HAC_like"/>
    <property type="match status" value="1"/>
</dbReference>
<feature type="compositionally biased region" description="Basic and acidic residues" evidence="17">
    <location>
        <begin position="834"/>
        <end position="850"/>
    </location>
</feature>
<dbReference type="GO" id="GO:0003713">
    <property type="term" value="F:transcription coactivator activity"/>
    <property type="evidence" value="ECO:0007669"/>
    <property type="project" value="TreeGrafter"/>
</dbReference>
<accession>A0A8K0N4R4</accession>
<dbReference type="InterPro" id="IPR035898">
    <property type="entry name" value="TAZ_dom_sf"/>
</dbReference>
<feature type="domain" description="CBP/p300-type HAT" evidence="20">
    <location>
        <begin position="1047"/>
        <end position="1483"/>
    </location>
</feature>
<evidence type="ECO:0000256" key="1">
    <source>
        <dbReference type="ARBA" id="ARBA00002581"/>
    </source>
</evidence>
<dbReference type="SUPFAM" id="SSF57850">
    <property type="entry name" value="RING/U-box"/>
    <property type="match status" value="2"/>
</dbReference>
<evidence type="ECO:0000256" key="5">
    <source>
        <dbReference type="ARBA" id="ARBA00022723"/>
    </source>
</evidence>
<dbReference type="PROSITE" id="PS01357">
    <property type="entry name" value="ZF_ZZ_1"/>
    <property type="match status" value="1"/>
</dbReference>
<feature type="domain" description="TAZ-type" evidence="18">
    <location>
        <begin position="1544"/>
        <end position="1628"/>
    </location>
</feature>
<dbReference type="EC" id="2.3.1.48" evidence="3"/>
<feature type="domain" description="TAZ-type" evidence="18">
    <location>
        <begin position="590"/>
        <end position="671"/>
    </location>
</feature>
<dbReference type="SMART" id="SM01250">
    <property type="entry name" value="KAT11"/>
    <property type="match status" value="1"/>
</dbReference>
<dbReference type="GO" id="GO:0045944">
    <property type="term" value="P:positive regulation of transcription by RNA polymerase II"/>
    <property type="evidence" value="ECO:0007669"/>
    <property type="project" value="TreeGrafter"/>
</dbReference>
<feature type="domain" description="ZZ-type" evidence="19">
    <location>
        <begin position="1485"/>
        <end position="1544"/>
    </location>
</feature>
<keyword evidence="7 16" id="KW-0863">Zinc-finger</keyword>
<dbReference type="GO" id="GO:0005634">
    <property type="term" value="C:nucleus"/>
    <property type="evidence" value="ECO:0007669"/>
    <property type="project" value="UniProtKB-SubCell"/>
</dbReference>
<dbReference type="GO" id="GO:0005667">
    <property type="term" value="C:transcription regulator complex"/>
    <property type="evidence" value="ECO:0007669"/>
    <property type="project" value="TreeGrafter"/>
</dbReference>
<protein>
    <recommendedName>
        <fullName evidence="3">histone acetyltransferase</fullName>
        <ecNumber evidence="3">2.3.1.48</ecNumber>
    </recommendedName>
</protein>
<reference evidence="21" key="2">
    <citation type="submission" date="2019-07" db="EMBL/GenBank/DDBJ databases">
        <authorList>
            <person name="Yang Y."/>
            <person name="Bocs S."/>
            <person name="Baudouin L."/>
        </authorList>
    </citation>
    <scope>NUCLEOTIDE SEQUENCE</scope>
    <source>
        <tissue evidence="21">Spear leaf of Hainan Tall coconut</tissue>
    </source>
</reference>
<evidence type="ECO:0000256" key="10">
    <source>
        <dbReference type="ARBA" id="ARBA00023015"/>
    </source>
</evidence>
<evidence type="ECO:0000256" key="3">
    <source>
        <dbReference type="ARBA" id="ARBA00013184"/>
    </source>
</evidence>
<reference evidence="21" key="1">
    <citation type="journal article" date="2017" name="Gigascience">
        <title>The genome draft of coconut (Cocos nucifera).</title>
        <authorList>
            <person name="Xiao Y."/>
            <person name="Xu P."/>
            <person name="Fan H."/>
            <person name="Baudouin L."/>
            <person name="Xia W."/>
            <person name="Bocs S."/>
            <person name="Xu J."/>
            <person name="Li Q."/>
            <person name="Guo A."/>
            <person name="Zhou L."/>
            <person name="Li J."/>
            <person name="Wu Y."/>
            <person name="Ma Z."/>
            <person name="Armero A."/>
            <person name="Issali A.E."/>
            <person name="Liu N."/>
            <person name="Peng M."/>
            <person name="Yang Y."/>
        </authorList>
    </citation>
    <scope>NUCLEOTIDE SEQUENCE</scope>
    <source>
        <tissue evidence="21">Spear leaf of Hainan Tall coconut</tissue>
    </source>
</reference>
<evidence type="ECO:0000256" key="13">
    <source>
        <dbReference type="ARBA" id="ARBA00023242"/>
    </source>
</evidence>
<dbReference type="PROSITE" id="PS50134">
    <property type="entry name" value="ZF_TAZ"/>
    <property type="match status" value="2"/>
</dbReference>
<sequence length="1663" mass="186373">MSMAMGTSEQHLQAILENMPNSNQPLTHHISSSSAIGTMIPTPGMPQGGCANLAVSCSADSSIITTAGAGMVTRSAVSTGTLLPTATGSAGLKCNPSLNAVNGPGLNGYQTANAAIGSGGGNNIISSIGMVQQSSQMIPTPGLSSQRIPTPGFNNSVPLMSSDCSNGGAFSRTQTATVSNQQRQRQYIVNQNRRVLHSLGGQIGAGMRSNFQHKPSLYGFPNGVMVGSGLGLIGNNMQLVNGPAVSEGYLSTAYSSSAEQHFDQQHHQPMISTSSSQQMLPITGDGYTSVSENMCGAASSAFSSMNNQNMNPTTLRSKLKMNHALLAQHPNLESMQPTAHIKPQIFDHSQRTNFQSPQSTREHIMQSRHQMQNFKHLQLQQQSNQHYARIAQNQQPQQQQQHQQLISKTDVLQSSVTPSLEGHLMPDQGLDSHNDLLLPQAAEQFNFSELGNQYCQDTSNGEHSKGTELIGPLAQDFPRSFSQGSELLLPPHQKASGSVNEFSCLFNGPQSDALQHGNWQPQQIQKLQMADKSSFGQLIMEEFHQRITEQEEAQQSCFSPEGCINGHAAVTKSAPLSKSSSGAHCGPGKSTNEQNYYNQRRWILFLLHARRCSATKGACKEVNCLTVQKLWIHMRTCNNEKCNYPRCCKSRKLYQHYRVCHAVDCPVCVPVRDFIAANCKPRTCPPDTDCENQVNGSWRTSDESGADRVSCKMRRLPVETSDDLQSLSKRMKVHHNPPSVVPKRENFPVSGSLVNHSHTFQEGHPQECQQAETAVTVKSEFIEMKPDSSIGSGQQNVCSNIIGGDSMNAYAVKPDSESLLQNEVDGCANQETNLPEKEMDRAKVEAEKEGNAPAIDSGSGSKSGKPKIKGVSLTELFTPEQIREHISSLRQWVGQSKAKAEKNQAMEHSMSENSCQLCAVEKLTFEPPPIYCTPCGARIKRNAMYYTMGSGDTRHYFCIPCYNEARGDTIEVDGTVFPKARLEKKRNDEETEEWWVQCDKCEAWQHQICALFNGRRNDGGQAEYTCPNCYVEEVEKGERKPLPQNAVLGAIDLPRTILSDHIEQRLVRRLKQERQDRARHLGKTFDEVPGAEGLVVRVVSSVDKKLEVKQRFLEIFQEENYPTEFPYKSKVVLLFQRIEGVEVCLFGMYVQEFGSECQFPNQRRVYLSYLDSVKYFRPEVKTVSGEALRTFVYHEILIGYLEYCKKRGFTSCYIWACPPLKGEDYILYCHPEIQKTPKSDKLREWYLSMLRKAAKETIVVDVTNFYDHFFVTAGECKAKVTAARLPYFDGDYWPGAAEDMINQLRQEEDGRKQQKKGKTKKTITKRALKAAGQADLSTNASKDALLMQKLGETIFPMKEDFIMVHLQHACTHCCLLMVTGTHWVCNQCKNFQLCDKCHAVEQRLEERDRHPINNRDKHILTPVEIKDVPSDTKDKDEIIESEFFDTRQAFLSLCQGNHYQYDTLRRAKHSSMMVLYHLHNPAAPAFVTTCHICQHDIETGQGWHCETCTDFDICNACYQKDGVVDHPHKLTNNPSIADRDAQNQEAREKRVQQLRKMLDLLVHASQCRSPHCPYPNCRKVKGLFRHGILCKIRASGGCQMCKKMWYLLQIHSRACKESNCHVPRCKDLKEHMRRLQQQAESRRRAAVMEMMRQRAAEVSGSME</sequence>
<dbReference type="Proteomes" id="UP000797356">
    <property type="component" value="Chromosome 7"/>
</dbReference>
<dbReference type="InterPro" id="IPR019787">
    <property type="entry name" value="Znf_PHD-finger"/>
</dbReference>
<comment type="subcellular location">
    <subcellularLocation>
        <location evidence="2">Nucleus</location>
    </subcellularLocation>
</comment>
<dbReference type="InterPro" id="IPR000433">
    <property type="entry name" value="Znf_ZZ"/>
</dbReference>
<comment type="caution">
    <text evidence="21">The sequence shown here is derived from an EMBL/GenBank/DDBJ whole genome shotgun (WGS) entry which is preliminary data.</text>
</comment>
<keyword evidence="10" id="KW-0805">Transcription regulation</keyword>
<feature type="compositionally biased region" description="Polar residues" evidence="17">
    <location>
        <begin position="367"/>
        <end position="386"/>
    </location>
</feature>
<dbReference type="Pfam" id="PF08214">
    <property type="entry name" value="HAT_KAT11"/>
    <property type="match status" value="1"/>
</dbReference>
<evidence type="ECO:0000256" key="15">
    <source>
        <dbReference type="ARBA" id="ARBA00048017"/>
    </source>
</evidence>
<keyword evidence="12" id="KW-0804">Transcription</keyword>
<dbReference type="InterPro" id="IPR013083">
    <property type="entry name" value="Znf_RING/FYVE/PHD"/>
</dbReference>
<keyword evidence="6" id="KW-0677">Repeat</keyword>
<feature type="domain" description="ZZ-type" evidence="19">
    <location>
        <begin position="1365"/>
        <end position="1428"/>
    </location>
</feature>
<dbReference type="SUPFAM" id="SSF57933">
    <property type="entry name" value="TAZ domain"/>
    <property type="match status" value="2"/>
</dbReference>
<keyword evidence="5" id="KW-0479">Metal-binding</keyword>
<evidence type="ECO:0000256" key="7">
    <source>
        <dbReference type="ARBA" id="ARBA00022771"/>
    </source>
</evidence>
<feature type="region of interest" description="Disordered" evidence="17">
    <location>
        <begin position="828"/>
        <end position="868"/>
    </location>
</feature>
<dbReference type="FunFam" id="1.20.1020.10:FF:000003">
    <property type="entry name" value="Histone acetyltransferase HAC1-like protein"/>
    <property type="match status" value="1"/>
</dbReference>
<evidence type="ECO:0000256" key="2">
    <source>
        <dbReference type="ARBA" id="ARBA00004123"/>
    </source>
</evidence>
<dbReference type="InterPro" id="IPR011011">
    <property type="entry name" value="Znf_FYVE_PHD"/>
</dbReference>
<dbReference type="GO" id="GO:0008270">
    <property type="term" value="F:zinc ion binding"/>
    <property type="evidence" value="ECO:0007669"/>
    <property type="project" value="UniProtKB-KW"/>
</dbReference>
<dbReference type="SUPFAM" id="SSF57903">
    <property type="entry name" value="FYVE/PHD zinc finger"/>
    <property type="match status" value="1"/>
</dbReference>
<keyword evidence="22" id="KW-1185">Reference proteome</keyword>
<dbReference type="FunFam" id="3.30.60.90:FF:000022">
    <property type="entry name" value="Histone acetyltransferase of the CBP family 12"/>
    <property type="match status" value="1"/>
</dbReference>
<proteinExistence type="predicted"/>
<evidence type="ECO:0000256" key="8">
    <source>
        <dbReference type="ARBA" id="ARBA00022833"/>
    </source>
</evidence>
<name>A0A8K0N4R4_COCNU</name>
<dbReference type="GO" id="GO:0004402">
    <property type="term" value="F:histone acetyltransferase activity"/>
    <property type="evidence" value="ECO:0007669"/>
    <property type="project" value="InterPro"/>
</dbReference>
<evidence type="ECO:0000256" key="6">
    <source>
        <dbReference type="ARBA" id="ARBA00022737"/>
    </source>
</evidence>
<dbReference type="InterPro" id="IPR000197">
    <property type="entry name" value="Znf_TAZ"/>
</dbReference>
<evidence type="ECO:0000256" key="4">
    <source>
        <dbReference type="ARBA" id="ARBA00022679"/>
    </source>
</evidence>
<dbReference type="Pfam" id="PF00628">
    <property type="entry name" value="PHD"/>
    <property type="match status" value="1"/>
</dbReference>
<dbReference type="Pfam" id="PF02135">
    <property type="entry name" value="zf-TAZ"/>
    <property type="match status" value="2"/>
</dbReference>
<evidence type="ECO:0000256" key="9">
    <source>
        <dbReference type="ARBA" id="ARBA00022853"/>
    </source>
</evidence>
<evidence type="ECO:0000313" key="22">
    <source>
        <dbReference type="Proteomes" id="UP000797356"/>
    </source>
</evidence>
<feature type="compositionally biased region" description="Low complexity" evidence="17">
    <location>
        <begin position="392"/>
        <end position="404"/>
    </location>
</feature>
<dbReference type="OrthoDB" id="899at2759"/>
<feature type="region of interest" description="Disordered" evidence="17">
    <location>
        <begin position="349"/>
        <end position="407"/>
    </location>
</feature>
<evidence type="ECO:0000256" key="16">
    <source>
        <dbReference type="PROSITE-ProRule" id="PRU00228"/>
    </source>
</evidence>
<dbReference type="Pfam" id="PF00569">
    <property type="entry name" value="ZZ"/>
    <property type="match status" value="1"/>
</dbReference>
<evidence type="ECO:0000256" key="17">
    <source>
        <dbReference type="SAM" id="MobiDB-lite"/>
    </source>
</evidence>
<keyword evidence="11" id="KW-0010">Activator</keyword>
<dbReference type="InterPro" id="IPR043145">
    <property type="entry name" value="Znf_ZZ_sf"/>
</dbReference>
<dbReference type="Gene3D" id="3.30.40.10">
    <property type="entry name" value="Zinc/RING finger domain, C3HC4 (zinc finger)"/>
    <property type="match status" value="1"/>
</dbReference>
<keyword evidence="4" id="KW-0808">Transferase</keyword>
<dbReference type="PANTHER" id="PTHR13808:SF1">
    <property type="entry name" value="HISTONE ACETYLTRANSFERASE"/>
    <property type="match status" value="1"/>
</dbReference>
<keyword evidence="14" id="KW-0012">Acyltransferase</keyword>
<comment type="function">
    <text evidence="1">Acetyltransferase enzyme. Acetylates histones, giving a specific tag for transcriptional activation.</text>
</comment>
<dbReference type="InterPro" id="IPR013178">
    <property type="entry name" value="Histone_AcTrfase_Rtt109/CBP"/>
</dbReference>
<evidence type="ECO:0000256" key="12">
    <source>
        <dbReference type="ARBA" id="ARBA00023163"/>
    </source>
</evidence>
<dbReference type="PROSITE" id="PS01359">
    <property type="entry name" value="ZF_PHD_1"/>
    <property type="match status" value="1"/>
</dbReference>
<evidence type="ECO:0000256" key="11">
    <source>
        <dbReference type="ARBA" id="ARBA00023159"/>
    </source>
</evidence>
<evidence type="ECO:0000313" key="21">
    <source>
        <dbReference type="EMBL" id="KAG1353959.1"/>
    </source>
</evidence>
<dbReference type="GO" id="GO:0031490">
    <property type="term" value="F:chromatin DNA binding"/>
    <property type="evidence" value="ECO:0007669"/>
    <property type="project" value="TreeGrafter"/>
</dbReference>
<dbReference type="PROSITE" id="PS51727">
    <property type="entry name" value="CBP_P300_HAT"/>
    <property type="match status" value="1"/>
</dbReference>
<dbReference type="SMART" id="SM00291">
    <property type="entry name" value="ZnF_ZZ"/>
    <property type="match status" value="2"/>
</dbReference>